<accession>A0A9N8ZJ28</accession>
<protein>
    <submittedName>
        <fullName evidence="2">21949_t:CDS:1</fullName>
    </submittedName>
</protein>
<organism evidence="2 3">
    <name type="scientific">Dentiscutata erythropus</name>
    <dbReference type="NCBI Taxonomy" id="1348616"/>
    <lineage>
        <taxon>Eukaryota</taxon>
        <taxon>Fungi</taxon>
        <taxon>Fungi incertae sedis</taxon>
        <taxon>Mucoromycota</taxon>
        <taxon>Glomeromycotina</taxon>
        <taxon>Glomeromycetes</taxon>
        <taxon>Diversisporales</taxon>
        <taxon>Gigasporaceae</taxon>
        <taxon>Dentiscutata</taxon>
    </lineage>
</organism>
<dbReference type="OrthoDB" id="5544375at2759"/>
<dbReference type="EMBL" id="CAJVPY010000898">
    <property type="protein sequence ID" value="CAG8497615.1"/>
    <property type="molecule type" value="Genomic_DNA"/>
</dbReference>
<comment type="caution">
    <text evidence="2">The sequence shown here is derived from an EMBL/GenBank/DDBJ whole genome shotgun (WGS) entry which is preliminary data.</text>
</comment>
<dbReference type="AlphaFoldDB" id="A0A9N8ZJ28"/>
<sequence>MGGRQSTPVDMVIYNEPQIRFSHGLVDKLQQELQKERAKKSQLTAGRGATEPILPKDIEEIVQARVERELNRIRERDDEIQRRVEVELVKRRAVIDDHGINAIVTEQDIQELILR</sequence>
<reference evidence="2" key="1">
    <citation type="submission" date="2021-06" db="EMBL/GenBank/DDBJ databases">
        <authorList>
            <person name="Kallberg Y."/>
            <person name="Tangrot J."/>
            <person name="Rosling A."/>
        </authorList>
    </citation>
    <scope>NUCLEOTIDE SEQUENCE</scope>
    <source>
        <strain evidence="2">MA453B</strain>
    </source>
</reference>
<name>A0A9N8ZJ28_9GLOM</name>
<gene>
    <name evidence="2" type="ORF">DERYTH_LOCUS2732</name>
</gene>
<feature type="non-terminal residue" evidence="2">
    <location>
        <position position="115"/>
    </location>
</feature>
<keyword evidence="3" id="KW-1185">Reference proteome</keyword>
<evidence type="ECO:0000313" key="2">
    <source>
        <dbReference type="EMBL" id="CAG8497615.1"/>
    </source>
</evidence>
<keyword evidence="1" id="KW-0175">Coiled coil</keyword>
<evidence type="ECO:0000256" key="1">
    <source>
        <dbReference type="SAM" id="Coils"/>
    </source>
</evidence>
<dbReference type="Proteomes" id="UP000789405">
    <property type="component" value="Unassembled WGS sequence"/>
</dbReference>
<proteinExistence type="predicted"/>
<evidence type="ECO:0000313" key="3">
    <source>
        <dbReference type="Proteomes" id="UP000789405"/>
    </source>
</evidence>
<feature type="coiled-coil region" evidence="1">
    <location>
        <begin position="26"/>
        <end position="83"/>
    </location>
</feature>